<dbReference type="InterPro" id="IPR003593">
    <property type="entry name" value="AAA+_ATPase"/>
</dbReference>
<dbReference type="Proteomes" id="UP000094757">
    <property type="component" value="Chromosome"/>
</dbReference>
<dbReference type="FunFam" id="3.40.50.300:FF:000022">
    <property type="entry name" value="Signal recognition particle 54 kDa subunit"/>
    <property type="match status" value="1"/>
</dbReference>
<dbReference type="KEGG" id="dpn:BCB69_00475"/>
<dbReference type="Gene3D" id="1.20.120.140">
    <property type="entry name" value="Signal recognition particle SRP54, nucleotide-binding domain"/>
    <property type="match status" value="1"/>
</dbReference>
<evidence type="ECO:0000256" key="2">
    <source>
        <dbReference type="ARBA" id="ARBA00022741"/>
    </source>
</evidence>
<dbReference type="Pfam" id="PF02978">
    <property type="entry name" value="SRP_SPB"/>
    <property type="match status" value="1"/>
</dbReference>
<keyword evidence="6 9" id="KW-0733">Signal recognition particle</keyword>
<dbReference type="SMART" id="SM00382">
    <property type="entry name" value="AAA"/>
    <property type="match status" value="1"/>
</dbReference>
<dbReference type="InterPro" id="IPR000897">
    <property type="entry name" value="SRP54_GTPase_dom"/>
</dbReference>
<dbReference type="InterPro" id="IPR042101">
    <property type="entry name" value="SRP54_N_sf"/>
</dbReference>
<dbReference type="SMART" id="SM00962">
    <property type="entry name" value="SRP54"/>
    <property type="match status" value="1"/>
</dbReference>
<dbReference type="RefSeq" id="WP_069176710.1">
    <property type="nucleotide sequence ID" value="NZ_CP017037.1"/>
</dbReference>
<evidence type="ECO:0000256" key="6">
    <source>
        <dbReference type="ARBA" id="ARBA00023135"/>
    </source>
</evidence>
<dbReference type="InterPro" id="IPR027417">
    <property type="entry name" value="P-loop_NTPase"/>
</dbReference>
<dbReference type="InterPro" id="IPR022941">
    <property type="entry name" value="SRP54"/>
</dbReference>
<feature type="domain" description="Signal recognition particle SRP54 helical bundle" evidence="12">
    <location>
        <begin position="2"/>
        <end position="87"/>
    </location>
</feature>
<comment type="subunit">
    <text evidence="9">Part of the signal recognition particle protein translocation system, which is composed of SRP and FtsY.</text>
</comment>
<reference evidence="14" key="1">
    <citation type="submission" date="2016-08" db="EMBL/GenBank/DDBJ databases">
        <authorList>
            <person name="Holder M.E."/>
            <person name="Ajami N.J."/>
            <person name="Petrosino J.F."/>
        </authorList>
    </citation>
    <scope>NUCLEOTIDE SEQUENCE [LARGE SCALE GENOMIC DNA]</scope>
    <source>
        <strain evidence="14">F0677</strain>
    </source>
</reference>
<dbReference type="GO" id="GO:0003924">
    <property type="term" value="F:GTPase activity"/>
    <property type="evidence" value="ECO:0007669"/>
    <property type="project" value="UniProtKB-UniRule"/>
</dbReference>
<dbReference type="InterPro" id="IPR004125">
    <property type="entry name" value="Signal_recog_particle_SRP54_M"/>
</dbReference>
<keyword evidence="4 9" id="KW-0694">RNA-binding</keyword>
<comment type="function">
    <text evidence="9">Involved in targeting and insertion of nascent membrane proteins into the cytoplasmic membrane. Binds to the hydrophobic signal sequence of the ribosome-nascent chain (RNC) as it emerges from the ribosomes. The SRP-RNC complex is then targeted to the cytoplasmic membrane where it interacts with the SRP receptor FtsY.</text>
</comment>
<gene>
    <name evidence="9" type="primary">ffh</name>
    <name evidence="13" type="ORF">BCB69_00475</name>
</gene>
<feature type="domain" description="AAA+ ATPase" evidence="10">
    <location>
        <begin position="100"/>
        <end position="247"/>
    </location>
</feature>
<name>A0A1B3WCB4_9FIRM</name>
<dbReference type="InterPro" id="IPR013822">
    <property type="entry name" value="Signal_recog_particl_SRP54_hlx"/>
</dbReference>
<comment type="subcellular location">
    <subcellularLocation>
        <location evidence="9">Cytoplasm</location>
    </subcellularLocation>
    <text evidence="9">The SRP-RNC complex is targeted to the cytoplasmic membrane.</text>
</comment>
<keyword evidence="2 9" id="KW-0547">Nucleotide-binding</keyword>
<dbReference type="Gene3D" id="3.40.50.300">
    <property type="entry name" value="P-loop containing nucleotide triphosphate hydrolases"/>
    <property type="match status" value="1"/>
</dbReference>
<dbReference type="PANTHER" id="PTHR11564:SF5">
    <property type="entry name" value="SIGNAL RECOGNITION PARTICLE SUBUNIT SRP54"/>
    <property type="match status" value="1"/>
</dbReference>
<evidence type="ECO:0000259" key="12">
    <source>
        <dbReference type="SMART" id="SM00963"/>
    </source>
</evidence>
<evidence type="ECO:0000256" key="5">
    <source>
        <dbReference type="ARBA" id="ARBA00023134"/>
    </source>
</evidence>
<dbReference type="EC" id="3.6.5.4" evidence="9"/>
<comment type="catalytic activity">
    <reaction evidence="8 9">
        <text>GTP + H2O = GDP + phosphate + H(+)</text>
        <dbReference type="Rhea" id="RHEA:19669"/>
        <dbReference type="ChEBI" id="CHEBI:15377"/>
        <dbReference type="ChEBI" id="CHEBI:15378"/>
        <dbReference type="ChEBI" id="CHEBI:37565"/>
        <dbReference type="ChEBI" id="CHEBI:43474"/>
        <dbReference type="ChEBI" id="CHEBI:58189"/>
        <dbReference type="EC" id="3.6.5.4"/>
    </reaction>
</comment>
<keyword evidence="5 9" id="KW-0342">GTP-binding</keyword>
<proteinExistence type="inferred from homology"/>
<dbReference type="InterPro" id="IPR036891">
    <property type="entry name" value="Signal_recog_part_SRP54_M_sf"/>
</dbReference>
<comment type="similarity">
    <text evidence="1 9">Belongs to the GTP-binding SRP family. SRP54 subfamily.</text>
</comment>
<keyword evidence="7 9" id="KW-0687">Ribonucleoprotein</keyword>
<evidence type="ECO:0000256" key="9">
    <source>
        <dbReference type="HAMAP-Rule" id="MF_00306"/>
    </source>
</evidence>
<dbReference type="CDD" id="cd18539">
    <property type="entry name" value="SRP_G"/>
    <property type="match status" value="1"/>
</dbReference>
<dbReference type="EMBL" id="CP017037">
    <property type="protein sequence ID" value="AOH38600.1"/>
    <property type="molecule type" value="Genomic_DNA"/>
</dbReference>
<dbReference type="Pfam" id="PF00448">
    <property type="entry name" value="SRP54"/>
    <property type="match status" value="1"/>
</dbReference>
<dbReference type="SUPFAM" id="SSF47446">
    <property type="entry name" value="Signal peptide-binding domain"/>
    <property type="match status" value="1"/>
</dbReference>
<dbReference type="HAMAP" id="MF_00306">
    <property type="entry name" value="SRP54"/>
    <property type="match status" value="1"/>
</dbReference>
<dbReference type="GO" id="GO:0006614">
    <property type="term" value="P:SRP-dependent cotranslational protein targeting to membrane"/>
    <property type="evidence" value="ECO:0007669"/>
    <property type="project" value="InterPro"/>
</dbReference>
<evidence type="ECO:0000313" key="14">
    <source>
        <dbReference type="Proteomes" id="UP000094757"/>
    </source>
</evidence>
<dbReference type="GO" id="GO:0005525">
    <property type="term" value="F:GTP binding"/>
    <property type="evidence" value="ECO:0007669"/>
    <property type="project" value="UniProtKB-UniRule"/>
</dbReference>
<dbReference type="NCBIfam" id="TIGR00959">
    <property type="entry name" value="ffh"/>
    <property type="match status" value="1"/>
</dbReference>
<evidence type="ECO:0000256" key="3">
    <source>
        <dbReference type="ARBA" id="ARBA00022801"/>
    </source>
</evidence>
<evidence type="ECO:0000256" key="4">
    <source>
        <dbReference type="ARBA" id="ARBA00022884"/>
    </source>
</evidence>
<evidence type="ECO:0000259" key="10">
    <source>
        <dbReference type="SMART" id="SM00382"/>
    </source>
</evidence>
<dbReference type="GO" id="GO:0048500">
    <property type="term" value="C:signal recognition particle"/>
    <property type="evidence" value="ECO:0007669"/>
    <property type="project" value="UniProtKB-UniRule"/>
</dbReference>
<feature type="binding site" evidence="9">
    <location>
        <begin position="190"/>
        <end position="194"/>
    </location>
    <ligand>
        <name>GTP</name>
        <dbReference type="ChEBI" id="CHEBI:37565"/>
    </ligand>
</feature>
<keyword evidence="3 9" id="KW-0378">Hydrolase</keyword>
<feature type="domain" description="SRP54-type proteins GTP-binding" evidence="11">
    <location>
        <begin position="101"/>
        <end position="297"/>
    </location>
</feature>
<evidence type="ECO:0000256" key="8">
    <source>
        <dbReference type="ARBA" id="ARBA00048027"/>
    </source>
</evidence>
<evidence type="ECO:0000256" key="7">
    <source>
        <dbReference type="ARBA" id="ARBA00023274"/>
    </source>
</evidence>
<dbReference type="InterPro" id="IPR004780">
    <property type="entry name" value="SRP"/>
</dbReference>
<feature type="binding site" evidence="9">
    <location>
        <begin position="248"/>
        <end position="251"/>
    </location>
    <ligand>
        <name>GTP</name>
        <dbReference type="ChEBI" id="CHEBI:37565"/>
    </ligand>
</feature>
<dbReference type="AlphaFoldDB" id="A0A1B3WCB4"/>
<evidence type="ECO:0000259" key="11">
    <source>
        <dbReference type="SMART" id="SM00962"/>
    </source>
</evidence>
<evidence type="ECO:0000313" key="13">
    <source>
        <dbReference type="EMBL" id="AOH38600.1"/>
    </source>
</evidence>
<accession>A0A1B3WCB4</accession>
<dbReference type="SUPFAM" id="SSF52540">
    <property type="entry name" value="P-loop containing nucleoside triphosphate hydrolases"/>
    <property type="match status" value="1"/>
</dbReference>
<dbReference type="SMART" id="SM00963">
    <property type="entry name" value="SRP54_N"/>
    <property type="match status" value="1"/>
</dbReference>
<feature type="binding site" evidence="9">
    <location>
        <begin position="108"/>
        <end position="115"/>
    </location>
    <ligand>
        <name>GTP</name>
        <dbReference type="ChEBI" id="CHEBI:37565"/>
    </ligand>
</feature>
<dbReference type="PANTHER" id="PTHR11564">
    <property type="entry name" value="SIGNAL RECOGNITION PARTICLE 54K PROTEIN SRP54"/>
    <property type="match status" value="1"/>
</dbReference>
<evidence type="ECO:0000256" key="1">
    <source>
        <dbReference type="ARBA" id="ARBA00005450"/>
    </source>
</evidence>
<dbReference type="GO" id="GO:0008312">
    <property type="term" value="F:7S RNA binding"/>
    <property type="evidence" value="ECO:0007669"/>
    <property type="project" value="InterPro"/>
</dbReference>
<dbReference type="Gene3D" id="1.10.260.30">
    <property type="entry name" value="Signal recognition particle, SRP54 subunit, M-domain"/>
    <property type="match status" value="1"/>
</dbReference>
<comment type="domain">
    <text evidence="9">Composed of three domains: the N-terminal N domain, which is responsible for interactions with the ribosome, the central G domain, which binds GTP, and the C-terminal M domain, which binds the RNA and the signal sequence of the RNC.</text>
</comment>
<organism evidence="13 14">
    <name type="scientific">Dialister pneumosintes</name>
    <dbReference type="NCBI Taxonomy" id="39950"/>
    <lineage>
        <taxon>Bacteria</taxon>
        <taxon>Bacillati</taxon>
        <taxon>Bacillota</taxon>
        <taxon>Negativicutes</taxon>
        <taxon>Veillonellales</taxon>
        <taxon>Veillonellaceae</taxon>
        <taxon>Dialister</taxon>
    </lineage>
</organism>
<dbReference type="Pfam" id="PF02881">
    <property type="entry name" value="SRP54_N"/>
    <property type="match status" value="1"/>
</dbReference>
<protein>
    <recommendedName>
        <fullName evidence="9">Signal recognition particle protein</fullName>
        <ecNumber evidence="9">3.6.5.4</ecNumber>
    </recommendedName>
    <alternativeName>
        <fullName evidence="9">Fifty-four homolog</fullName>
    </alternativeName>
</protein>
<dbReference type="STRING" id="39950.BCB69_00475"/>
<sequence>MPFENLGDRLRNAFKDLRGKGKLSPDDIDNALREVRKSLLEADVNFKVAKQFIANVREKALGEEVFGSLKPDQTVIKIVRDELTELLGGTSSKITISSTGLTVLMLVGLQGAGKTTTVGKLALRLKKQGKNPMLVACDVYRPAAIKQLQILGEQVKVPVFTIEGSNSPVEIARNALDEARKLGRDVVILDTAGRLTIDEELMEELRLIKSKVHPHEILLVLDSMTGQDAVTTASAFDESLGIDGTILTKMDGDARGGAALSIKSVTGKPIKLIGMSEKLDGGLEDFYPARMASRILDLGDLETLIDKAKTAIDEEEMQEAASKLSKGEFTLDDFLTQLHQIKKLGSLQSLLGLIPGMGKYKEALKDVDLDGKEMKHLEAIIYSMTPEERRKPEILNGSRRKRIADGSGTQIQDVNRMVKQFKEMKKQMKRMKNNKRMNSSLFGNGFSGMFHR</sequence>
<keyword evidence="9" id="KW-0963">Cytoplasm</keyword>